<comment type="function">
    <text evidence="1">Acts with RNA polymerase to initiate transcription from intermediate gene promoters.</text>
</comment>
<organism evidence="5 8">
    <name type="scientific">Eastern grey kangaroopox virus</name>
    <dbReference type="NCBI Taxonomy" id="2042482"/>
    <lineage>
        <taxon>Viruses</taxon>
        <taxon>Varidnaviria</taxon>
        <taxon>Bamfordvirae</taxon>
        <taxon>Nucleocytoviricota</taxon>
        <taxon>Pokkesviricetes</taxon>
        <taxon>Chitovirales</taxon>
        <taxon>Poxviridae</taxon>
        <taxon>Chordopoxvirinae</taxon>
        <taxon>Macropopoxvirus</taxon>
        <taxon>Macropopoxvirus mgiganteuspox</taxon>
        <taxon>Eastern kangaroopox virus</taxon>
    </lineage>
</organism>
<evidence type="ECO:0000313" key="8">
    <source>
        <dbReference type="Proteomes" id="UP000318205"/>
    </source>
</evidence>
<evidence type="ECO:0000313" key="6">
    <source>
        <dbReference type="EMBL" id="ATX75132.1"/>
    </source>
</evidence>
<keyword evidence="3" id="KW-0804">Transcription</keyword>
<dbReference type="Proteomes" id="UP000318014">
    <property type="component" value="Genome"/>
</dbReference>
<reference evidence="6" key="3">
    <citation type="submission" date="2018-08" db="EMBL/GenBank/DDBJ databases">
        <authorList>
            <person name="Ferrada E.E."/>
            <person name="Latorre B.A."/>
        </authorList>
    </citation>
    <scope>NUCLEOTIDE SEQUENCE</scope>
    <source>
        <strain evidence="6">NSW</strain>
    </source>
</reference>
<sequence length="383" mass="44304">MEELLTYLHSIDHAYTRTIFNFHIRHSHEIPVIYEVIKHRIVDSNVFSDVIPSTYVLSEIKKFIYCDINITKHVLNHASYPEYPQQNHKVSKVSQYFDVCIADTSRDTLRTRDIFVNDKSSLVSYIKTTNKKFKIDYGEIKKTITYNSGSSGYYSGRRSDEYLSTTVRTDKSKPWIKSISKRLKVDILGQAIVTRGKSSILQTIEIIYANRTCIKIFKDSTVHVILSKDKSEVRCVDLIDKLFSTYRILFLVIHALTINDLFRSYVDIVDSILAAESFGEKIELIRAHNHMYGIYNFRIGMFNITYTRPIGITVFPSLLDYRSKIKFFKGRKLNIVALSSLAECRRYVEEAAAILEAMQARSERLRTLDVVTAAVEELKDLIL</sequence>
<evidence type="ECO:0000256" key="4">
    <source>
        <dbReference type="ARBA" id="ARBA00023159"/>
    </source>
</evidence>
<proteinExistence type="predicted"/>
<dbReference type="EMBL" id="MF467281">
    <property type="protein sequence ID" value="ATI21225.1"/>
    <property type="molecule type" value="Genomic_DNA"/>
</dbReference>
<dbReference type="EMBL" id="MF661791">
    <property type="protein sequence ID" value="ATX75132.1"/>
    <property type="molecule type" value="Genomic_DNA"/>
</dbReference>
<evidence type="ECO:0000256" key="2">
    <source>
        <dbReference type="ARBA" id="ARBA00015436"/>
    </source>
</evidence>
<accession>A0A2C9DT92</accession>
<evidence type="ECO:0000313" key="7">
    <source>
        <dbReference type="Proteomes" id="UP000318014"/>
    </source>
</evidence>
<dbReference type="Pfam" id="PF05718">
    <property type="entry name" value="Pox_int_trans"/>
    <property type="match status" value="1"/>
</dbReference>
<evidence type="ECO:0000256" key="3">
    <source>
        <dbReference type="ARBA" id="ARBA00023015"/>
    </source>
</evidence>
<dbReference type="InterPro" id="IPR008789">
    <property type="entry name" value="Poxvirus_intermed-TF"/>
</dbReference>
<reference evidence="5 8" key="2">
    <citation type="journal article" date="2017" name="Virus Res.">
        <title>Complete genomic characterisation of two novel poxviruses (WKPV and EKPV) from western and eastern grey kangaroos.</title>
        <authorList>
            <person name="Bennett M."/>
            <person name="Tu S.L."/>
            <person name="Upton C."/>
            <person name="McArtor C."/>
            <person name="Gillett A."/>
            <person name="Laird T."/>
            <person name="O'Dea M."/>
        </authorList>
    </citation>
    <scope>NUCLEOTIDE SEQUENCE [LARGE SCALE GENOMIC DNA]</scope>
    <source>
        <strain evidence="5">Sunshine Coast</strain>
    </source>
</reference>
<name>A0A2C9DT92_9POXV</name>
<keyword evidence="3" id="KW-0805">Transcription regulation</keyword>
<reference evidence="6 7" key="1">
    <citation type="journal article" date="2017" name="Sci. Rep.">
        <title>Molecular and microscopic characterization of a novel Eastern grey kangaroopox virus genome directly from a clinical sample.</title>
        <authorList>
            <person name="Sarker S."/>
            <person name="Roberts H.K."/>
            <person name="Tidd N."/>
            <person name="Ault S."/>
            <person name="Ladmore G."/>
            <person name="Peters A."/>
            <person name="Forwood J.K."/>
            <person name="Helbig K."/>
            <person name="Raidal S.R."/>
        </authorList>
    </citation>
    <scope>NUCLEOTIDE SEQUENCE [LARGE SCALE GENOMIC DNA]</scope>
    <source>
        <strain evidence="6 7">NSW</strain>
    </source>
</reference>
<keyword evidence="4" id="KW-0010">Activator</keyword>
<evidence type="ECO:0000256" key="1">
    <source>
        <dbReference type="ARBA" id="ARBA00003344"/>
    </source>
</evidence>
<evidence type="ECO:0000313" key="5">
    <source>
        <dbReference type="EMBL" id="ATI21225.1"/>
    </source>
</evidence>
<dbReference type="Proteomes" id="UP000318205">
    <property type="component" value="Segment"/>
</dbReference>
<keyword evidence="8" id="KW-1185">Reference proteome</keyword>
<gene>
    <name evidence="6" type="ORF">EKPV-NSW-ORF145</name>
</gene>
<protein>
    <recommendedName>
        <fullName evidence="2">Intermediate transcription factor 3 large subunit</fullName>
    </recommendedName>
</protein>